<organism evidence="1">
    <name type="scientific">bioreactor metagenome</name>
    <dbReference type="NCBI Taxonomy" id="1076179"/>
    <lineage>
        <taxon>unclassified sequences</taxon>
        <taxon>metagenomes</taxon>
        <taxon>ecological metagenomes</taxon>
    </lineage>
</organism>
<reference evidence="1" key="1">
    <citation type="submission" date="2019-08" db="EMBL/GenBank/DDBJ databases">
        <authorList>
            <person name="Kucharzyk K."/>
            <person name="Murdoch R.W."/>
            <person name="Higgins S."/>
            <person name="Loffler F."/>
        </authorList>
    </citation>
    <scope>NUCLEOTIDE SEQUENCE</scope>
</reference>
<accession>A0A645GAL1</accession>
<evidence type="ECO:0000313" key="1">
    <source>
        <dbReference type="EMBL" id="MPN23166.1"/>
    </source>
</evidence>
<protein>
    <submittedName>
        <fullName evidence="1">Uncharacterized protein</fullName>
    </submittedName>
</protein>
<proteinExistence type="predicted"/>
<dbReference type="AlphaFoldDB" id="A0A645GAL1"/>
<name>A0A645GAL1_9ZZZZ</name>
<sequence length="60" mass="6302">MGNDVVGMIDGCILQCPEKECTAGGVVKRVAVGVRVTVSIPSVTGKSILTHYLVSKKNSR</sequence>
<gene>
    <name evidence="1" type="ORF">SDC9_170554</name>
</gene>
<comment type="caution">
    <text evidence="1">The sequence shown here is derived from an EMBL/GenBank/DDBJ whole genome shotgun (WGS) entry which is preliminary data.</text>
</comment>
<dbReference type="EMBL" id="VSSQ01071592">
    <property type="protein sequence ID" value="MPN23166.1"/>
    <property type="molecule type" value="Genomic_DNA"/>
</dbReference>